<accession>A0A562L711</accession>
<dbReference type="OrthoDB" id="6023584at2"/>
<proteinExistence type="predicted"/>
<reference evidence="2 3" key="1">
    <citation type="journal article" date="2015" name="Stand. Genomic Sci.">
        <title>Genomic Encyclopedia of Bacterial and Archaeal Type Strains, Phase III: the genomes of soil and plant-associated and newly described type strains.</title>
        <authorList>
            <person name="Whitman W.B."/>
            <person name="Woyke T."/>
            <person name="Klenk H.P."/>
            <person name="Zhou Y."/>
            <person name="Lilburn T.G."/>
            <person name="Beck B.J."/>
            <person name="De Vos P."/>
            <person name="Vandamme P."/>
            <person name="Eisen J.A."/>
            <person name="Garrity G."/>
            <person name="Hugenholtz P."/>
            <person name="Kyrpides N.C."/>
        </authorList>
    </citation>
    <scope>NUCLEOTIDE SEQUENCE [LARGE SCALE GENOMIC DNA]</scope>
    <source>
        <strain evidence="2 3">CGMCC 1.10821</strain>
    </source>
</reference>
<comment type="caution">
    <text evidence="2">The sequence shown here is derived from an EMBL/GenBank/DDBJ whole genome shotgun (WGS) entry which is preliminary data.</text>
</comment>
<organism evidence="2 3">
    <name type="scientific">Luteimonas cucumeris</name>
    <dbReference type="NCBI Taxonomy" id="985012"/>
    <lineage>
        <taxon>Bacteria</taxon>
        <taxon>Pseudomonadati</taxon>
        <taxon>Pseudomonadota</taxon>
        <taxon>Gammaproteobacteria</taxon>
        <taxon>Lysobacterales</taxon>
        <taxon>Lysobacteraceae</taxon>
        <taxon>Luteimonas</taxon>
    </lineage>
</organism>
<evidence type="ECO:0000256" key="1">
    <source>
        <dbReference type="SAM" id="SignalP"/>
    </source>
</evidence>
<dbReference type="AlphaFoldDB" id="A0A562L711"/>
<sequence length="145" mass="15935">MKTLISLALLLGFTSAAHAQEAGPCPQLPGSQLSWEQRSYGDSILCRAIRSDGSEAFGVSIANEEPYELRRSNRRGQGSVNGQGVYWHEGELAARPGMLVRETMFELANGRNVHVWIHADSDAQLRETTGIVQGLHFDPDRLSSK</sequence>
<keyword evidence="1" id="KW-0732">Signal</keyword>
<evidence type="ECO:0000313" key="2">
    <source>
        <dbReference type="EMBL" id="TWI03411.1"/>
    </source>
</evidence>
<dbReference type="RefSeq" id="WP_144898741.1">
    <property type="nucleotide sequence ID" value="NZ_VLKN01000003.1"/>
</dbReference>
<dbReference type="EMBL" id="VLKN01000003">
    <property type="protein sequence ID" value="TWI03411.1"/>
    <property type="molecule type" value="Genomic_DNA"/>
</dbReference>
<keyword evidence="3" id="KW-1185">Reference proteome</keyword>
<gene>
    <name evidence="2" type="ORF">IP90_01212</name>
</gene>
<protein>
    <submittedName>
        <fullName evidence="2">Uncharacterized protein</fullName>
    </submittedName>
</protein>
<evidence type="ECO:0000313" key="3">
    <source>
        <dbReference type="Proteomes" id="UP000315167"/>
    </source>
</evidence>
<feature type="signal peptide" evidence="1">
    <location>
        <begin position="1"/>
        <end position="19"/>
    </location>
</feature>
<feature type="chain" id="PRO_5021766893" evidence="1">
    <location>
        <begin position="20"/>
        <end position="145"/>
    </location>
</feature>
<dbReference type="Proteomes" id="UP000315167">
    <property type="component" value="Unassembled WGS sequence"/>
</dbReference>
<name>A0A562L711_9GAMM</name>